<dbReference type="InterPro" id="IPR006527">
    <property type="entry name" value="F-box-assoc_dom_typ1"/>
</dbReference>
<dbReference type="Proteomes" id="UP001054252">
    <property type="component" value="Unassembled WGS sequence"/>
</dbReference>
<dbReference type="Pfam" id="PF07734">
    <property type="entry name" value="FBA_1"/>
    <property type="match status" value="1"/>
</dbReference>
<protein>
    <recommendedName>
        <fullName evidence="1">F-box domain-containing protein</fullName>
    </recommendedName>
</protein>
<feature type="domain" description="F-box" evidence="1">
    <location>
        <begin position="11"/>
        <end position="51"/>
    </location>
</feature>
<accession>A0AAV5LA40</accession>
<comment type="caution">
    <text evidence="2">The sequence shown here is derived from an EMBL/GenBank/DDBJ whole genome shotgun (WGS) entry which is preliminary data.</text>
</comment>
<dbReference type="EMBL" id="BPVZ01000102">
    <property type="protein sequence ID" value="GKV33877.1"/>
    <property type="molecule type" value="Genomic_DNA"/>
</dbReference>
<dbReference type="InterPro" id="IPR055290">
    <property type="entry name" value="At3g26010-like"/>
</dbReference>
<gene>
    <name evidence="2" type="ORF">SLEP1_g42323</name>
</gene>
<dbReference type="PANTHER" id="PTHR35546">
    <property type="entry name" value="F-BOX PROTEIN INTERACTION DOMAIN PROTEIN-RELATED"/>
    <property type="match status" value="1"/>
</dbReference>
<dbReference type="InterPro" id="IPR001810">
    <property type="entry name" value="F-box_dom"/>
</dbReference>
<dbReference type="SMART" id="SM00256">
    <property type="entry name" value="FBOX"/>
    <property type="match status" value="1"/>
</dbReference>
<reference evidence="2 3" key="1">
    <citation type="journal article" date="2021" name="Commun. Biol.">
        <title>The genome of Shorea leprosula (Dipterocarpaceae) highlights the ecological relevance of drought in aseasonal tropical rainforests.</title>
        <authorList>
            <person name="Ng K.K.S."/>
            <person name="Kobayashi M.J."/>
            <person name="Fawcett J.A."/>
            <person name="Hatakeyama M."/>
            <person name="Paape T."/>
            <person name="Ng C.H."/>
            <person name="Ang C.C."/>
            <person name="Tnah L.H."/>
            <person name="Lee C.T."/>
            <person name="Nishiyama T."/>
            <person name="Sese J."/>
            <person name="O'Brien M.J."/>
            <person name="Copetti D."/>
            <person name="Mohd Noor M.I."/>
            <person name="Ong R.C."/>
            <person name="Putra M."/>
            <person name="Sireger I.Z."/>
            <person name="Indrioko S."/>
            <person name="Kosugi Y."/>
            <person name="Izuno A."/>
            <person name="Isagi Y."/>
            <person name="Lee S.L."/>
            <person name="Shimizu K.K."/>
        </authorList>
    </citation>
    <scope>NUCLEOTIDE SEQUENCE [LARGE SCALE GENOMIC DNA]</scope>
    <source>
        <strain evidence="2">214</strain>
    </source>
</reference>
<dbReference type="AlphaFoldDB" id="A0AAV5LA40"/>
<dbReference type="InterPro" id="IPR036047">
    <property type="entry name" value="F-box-like_dom_sf"/>
</dbReference>
<evidence type="ECO:0000313" key="3">
    <source>
        <dbReference type="Proteomes" id="UP001054252"/>
    </source>
</evidence>
<proteinExistence type="predicted"/>
<dbReference type="NCBIfam" id="TIGR01640">
    <property type="entry name" value="F_box_assoc_1"/>
    <property type="match status" value="1"/>
</dbReference>
<evidence type="ECO:0000259" key="1">
    <source>
        <dbReference type="SMART" id="SM00256"/>
    </source>
</evidence>
<organism evidence="2 3">
    <name type="scientific">Rubroshorea leprosula</name>
    <dbReference type="NCBI Taxonomy" id="152421"/>
    <lineage>
        <taxon>Eukaryota</taxon>
        <taxon>Viridiplantae</taxon>
        <taxon>Streptophyta</taxon>
        <taxon>Embryophyta</taxon>
        <taxon>Tracheophyta</taxon>
        <taxon>Spermatophyta</taxon>
        <taxon>Magnoliopsida</taxon>
        <taxon>eudicotyledons</taxon>
        <taxon>Gunneridae</taxon>
        <taxon>Pentapetalae</taxon>
        <taxon>rosids</taxon>
        <taxon>malvids</taxon>
        <taxon>Malvales</taxon>
        <taxon>Dipterocarpaceae</taxon>
        <taxon>Rubroshorea</taxon>
    </lineage>
</organism>
<dbReference type="SUPFAM" id="SSF81383">
    <property type="entry name" value="F-box domain"/>
    <property type="match status" value="1"/>
</dbReference>
<dbReference type="PANTHER" id="PTHR35546:SF134">
    <property type="entry name" value="F-BOX ASSOCIATED DOMAIN-CONTAINING PROTEIN"/>
    <property type="match status" value="1"/>
</dbReference>
<evidence type="ECO:0000313" key="2">
    <source>
        <dbReference type="EMBL" id="GKV33877.1"/>
    </source>
</evidence>
<name>A0AAV5LA40_9ROSI</name>
<sequence>MAIPSAETIGGHDDMLIQILVHVPVRSLLRFKCVSKHWYSIISSSYFSRRLNQIPAYPSALILPLTSHLGSPEFHFLPLDGKPSRGPFRSLNFVDDPAGIMILQSCNGLLLCRSNYLVGERCYYVYNPTTNQYTVLPRATSAFSAVFGIHLAFDPSKSVHYRVVLVRSSDSGPQSYQLEIYSSDTCRWRLFGEPFDSDVKPYNGVFCHGAIHWMSGRGRFLCFDLDQERFRHMPALEIPEDWDGQIQCRFFGASQNHLQLILGDSSYHSRELDVYEMERDYSRWFIKYRIDLNNVISAFPEMIGSSFDPLDMDYCAFQILAVIHTENEEGSFAVLHIPGKAISYVFKDQAFRILHDFAPGCTDIIGCLTYRVAYEYIENFSTV</sequence>
<dbReference type="InterPro" id="IPR017451">
    <property type="entry name" value="F-box-assoc_interact_dom"/>
</dbReference>
<dbReference type="Pfam" id="PF00646">
    <property type="entry name" value="F-box"/>
    <property type="match status" value="1"/>
</dbReference>
<keyword evidence="3" id="KW-1185">Reference proteome</keyword>
<dbReference type="Gene3D" id="1.20.1280.50">
    <property type="match status" value="1"/>
</dbReference>